<dbReference type="NCBIfam" id="TIGR00481">
    <property type="entry name" value="YbhB/YbcL family Raf kinase inhibitor-like protein"/>
    <property type="match status" value="1"/>
</dbReference>
<reference evidence="1 2" key="1">
    <citation type="submission" date="2015-11" db="EMBL/GenBank/DDBJ databases">
        <title>Draft genome sequences of new species of the genus Lactobacillus isolated from orchardgrass silage.</title>
        <authorList>
            <person name="Tohno M."/>
            <person name="Tanizawa Y."/>
            <person name="Arita M."/>
        </authorList>
    </citation>
    <scope>NUCLEOTIDE SEQUENCE [LARGE SCALE GENOMIC DNA]</scope>
    <source>
        <strain evidence="1 2">IWT25</strain>
    </source>
</reference>
<evidence type="ECO:0000313" key="1">
    <source>
        <dbReference type="EMBL" id="GAX06401.1"/>
    </source>
</evidence>
<dbReference type="SUPFAM" id="SSF49777">
    <property type="entry name" value="PEBP-like"/>
    <property type="match status" value="1"/>
</dbReference>
<dbReference type="CDD" id="cd00865">
    <property type="entry name" value="PEBP_bact_arch"/>
    <property type="match status" value="1"/>
</dbReference>
<evidence type="ECO:0000313" key="2">
    <source>
        <dbReference type="Proteomes" id="UP000198414"/>
    </source>
</evidence>
<dbReference type="InterPro" id="IPR036610">
    <property type="entry name" value="PEBP-like_sf"/>
</dbReference>
<dbReference type="PANTHER" id="PTHR30289:SF1">
    <property type="entry name" value="PEBP (PHOSPHATIDYLETHANOLAMINE-BINDING PROTEIN) FAMILY PROTEIN"/>
    <property type="match status" value="1"/>
</dbReference>
<dbReference type="InterPro" id="IPR005247">
    <property type="entry name" value="YbhB_YbcL/LppC-like"/>
</dbReference>
<proteinExistence type="predicted"/>
<name>A0A1Z5IY56_9LACO</name>
<dbReference type="PANTHER" id="PTHR30289">
    <property type="entry name" value="UNCHARACTERIZED PROTEIN YBCL-RELATED"/>
    <property type="match status" value="1"/>
</dbReference>
<gene>
    <name evidence="1" type="ORF">IWT25_01745</name>
</gene>
<sequence>MMQIKVPVQNGLLPDIYGKYAPEKYRINNGPVRSFPIEIKDTPAGTKTYAITMIDHDAIPVSGFTWIHWVAANLPGDLTTIPENASQSGEVAMTFGNNSSAGRLVHSQDQQTSQHYTGPVPPDKNHRYTVTVYALDDKLPLEDGFWLNELHDAMKGHVLAEATQVVLSRA</sequence>
<comment type="caution">
    <text evidence="1">The sequence shown here is derived from an EMBL/GenBank/DDBJ whole genome shotgun (WGS) entry which is preliminary data.</text>
</comment>
<protein>
    <submittedName>
        <fullName evidence="1">Phosphatidylethanolamine-binding protein</fullName>
    </submittedName>
</protein>
<accession>A0A1Z5IY56</accession>
<dbReference type="Gene3D" id="3.90.280.10">
    <property type="entry name" value="PEBP-like"/>
    <property type="match status" value="1"/>
</dbReference>
<dbReference type="Pfam" id="PF01161">
    <property type="entry name" value="PBP"/>
    <property type="match status" value="1"/>
</dbReference>
<dbReference type="Proteomes" id="UP000198414">
    <property type="component" value="Unassembled WGS sequence"/>
</dbReference>
<dbReference type="InterPro" id="IPR008914">
    <property type="entry name" value="PEBP"/>
</dbReference>
<organism evidence="1 2">
    <name type="scientific">Secundilactobacillus pentosiphilus</name>
    <dbReference type="NCBI Taxonomy" id="1714682"/>
    <lineage>
        <taxon>Bacteria</taxon>
        <taxon>Bacillati</taxon>
        <taxon>Bacillota</taxon>
        <taxon>Bacilli</taxon>
        <taxon>Lactobacillales</taxon>
        <taxon>Lactobacillaceae</taxon>
        <taxon>Secundilactobacillus</taxon>
    </lineage>
</organism>
<dbReference type="AlphaFoldDB" id="A0A1Z5IY56"/>
<dbReference type="EMBL" id="BCMI01000016">
    <property type="protein sequence ID" value="GAX06401.1"/>
    <property type="molecule type" value="Genomic_DNA"/>
</dbReference>